<dbReference type="InterPro" id="IPR052698">
    <property type="entry name" value="MoCofactor_Util/Proc"/>
</dbReference>
<proteinExistence type="predicted"/>
<name>A0A4Y6PNI0_PERCE</name>
<evidence type="ECO:0000259" key="2">
    <source>
        <dbReference type="Pfam" id="PF13478"/>
    </source>
</evidence>
<accession>A0A4Y6PNI0</accession>
<dbReference type="InterPro" id="IPR036291">
    <property type="entry name" value="NAD(P)-bd_dom_sf"/>
</dbReference>
<dbReference type="Gene3D" id="3.40.50.720">
    <property type="entry name" value="NAD(P)-binding Rossmann-like Domain"/>
    <property type="match status" value="1"/>
</dbReference>
<evidence type="ECO:0000259" key="1">
    <source>
        <dbReference type="Pfam" id="PF02625"/>
    </source>
</evidence>
<dbReference type="EMBL" id="CP041186">
    <property type="protein sequence ID" value="QDG49861.1"/>
    <property type="molecule type" value="Genomic_DNA"/>
</dbReference>
<dbReference type="InterPro" id="IPR027051">
    <property type="entry name" value="XdhC_Rossmann_dom"/>
</dbReference>
<reference evidence="3 4" key="1">
    <citation type="submission" date="2019-06" db="EMBL/GenBank/DDBJ databases">
        <title>Persicimonas caeni gen. nov., sp. nov., a predatory bacterium isolated from solar saltern.</title>
        <authorList>
            <person name="Wang S."/>
        </authorList>
    </citation>
    <scope>NUCLEOTIDE SEQUENCE [LARGE SCALE GENOMIC DNA]</scope>
    <source>
        <strain evidence="3 4">YN101</strain>
    </source>
</reference>
<dbReference type="InterPro" id="IPR003777">
    <property type="entry name" value="XdhC_CoxI"/>
</dbReference>
<gene>
    <name evidence="3" type="ORF">FIV42_03630</name>
</gene>
<dbReference type="PANTHER" id="PTHR30388">
    <property type="entry name" value="ALDEHYDE OXIDOREDUCTASE MOLYBDENUM COFACTOR ASSEMBLY PROTEIN"/>
    <property type="match status" value="1"/>
</dbReference>
<protein>
    <recommendedName>
        <fullName evidence="5">XdhC family protein</fullName>
    </recommendedName>
</protein>
<feature type="domain" description="XdhC- CoxI" evidence="1">
    <location>
        <begin position="11"/>
        <end position="69"/>
    </location>
</feature>
<dbReference type="OrthoDB" id="9815497at2"/>
<feature type="domain" description="XdhC Rossmann" evidence="2">
    <location>
        <begin position="173"/>
        <end position="314"/>
    </location>
</feature>
<organism evidence="3 4">
    <name type="scientific">Persicimonas caeni</name>
    <dbReference type="NCBI Taxonomy" id="2292766"/>
    <lineage>
        <taxon>Bacteria</taxon>
        <taxon>Deltaproteobacteria</taxon>
        <taxon>Bradymonadales</taxon>
        <taxon>Bradymonadaceae</taxon>
        <taxon>Persicimonas</taxon>
    </lineage>
</organism>
<dbReference type="AlphaFoldDB" id="A0A4Y6PNI0"/>
<dbReference type="SUPFAM" id="SSF51735">
    <property type="entry name" value="NAD(P)-binding Rossmann-fold domains"/>
    <property type="match status" value="1"/>
</dbReference>
<dbReference type="Pfam" id="PF02625">
    <property type="entry name" value="XdhC_CoxI"/>
    <property type="match status" value="1"/>
</dbReference>
<dbReference type="PANTHER" id="PTHR30388:SF6">
    <property type="entry name" value="XANTHINE DEHYDROGENASE SUBUNIT A-RELATED"/>
    <property type="match status" value="1"/>
</dbReference>
<evidence type="ECO:0000313" key="3">
    <source>
        <dbReference type="EMBL" id="QDG49861.1"/>
    </source>
</evidence>
<evidence type="ECO:0000313" key="4">
    <source>
        <dbReference type="Proteomes" id="UP000315995"/>
    </source>
</evidence>
<dbReference type="Proteomes" id="UP000315995">
    <property type="component" value="Chromosome"/>
</dbReference>
<accession>A0A5B8XYX7</accession>
<dbReference type="RefSeq" id="WP_141196358.1">
    <property type="nucleotide sequence ID" value="NZ_CP041186.1"/>
</dbReference>
<dbReference type="Pfam" id="PF13478">
    <property type="entry name" value="XdhC_C"/>
    <property type="match status" value="1"/>
</dbReference>
<keyword evidence="4" id="KW-1185">Reference proteome</keyword>
<sequence length="337" mass="36555">MQFWTTLLEHLESGEPAFVGLVADNTAHSPGTRGAKIFVRPDGTTGGTIGGGVMEADISEMGVEALSEGDFAPDFQVLYHRAKGKGDKSGLICAGHQTNVYFVCEPDRDLEVLREVVARLERDEPGLLQVGSFGVRLVDEATISRERAPIRLVQDEGAWLYEEQLLNWKRAAIIGGGHCGLALSRVLANLGYEVTIFDTRDDVFTFVENDHARYKVAVDDFAEAGEHIDHPELTHVIVMTMGQPGDVRALLGTLDGPFPYVGVMGSEAKLAKIREDLAAAGVDPALFERVYAPIGLPMTSNTPEEIAISIAAELLRERETLFPHAKPARPQPPEASG</sequence>
<evidence type="ECO:0008006" key="5">
    <source>
        <dbReference type="Google" id="ProtNLM"/>
    </source>
</evidence>